<dbReference type="Proteomes" id="UP000030669">
    <property type="component" value="Unassembled WGS sequence"/>
</dbReference>
<dbReference type="CDD" id="cd18186">
    <property type="entry name" value="BTB_POZ_ZBTB_KLHL-like"/>
    <property type="match status" value="1"/>
</dbReference>
<dbReference type="OrthoDB" id="3204157at2759"/>
<dbReference type="HOGENOM" id="CLU_1299834_0_0_1"/>
<dbReference type="Gene3D" id="3.30.710.10">
    <property type="entry name" value="Potassium Channel Kv1.1, Chain A"/>
    <property type="match status" value="1"/>
</dbReference>
<accession>S7QDY7</accession>
<dbReference type="GeneID" id="19301645"/>
<dbReference type="SUPFAM" id="SSF54695">
    <property type="entry name" value="POZ domain"/>
    <property type="match status" value="1"/>
</dbReference>
<dbReference type="SMART" id="SM00225">
    <property type="entry name" value="BTB"/>
    <property type="match status" value="1"/>
</dbReference>
<gene>
    <name evidence="3" type="ORF">GLOTRDRAFT_127984</name>
</gene>
<sequence>MAEQHPGCTGERGPAADGLESGSDAGVTHCEDLWFEDGTVVLQAESTIFKVHRTILARNSTFFKDMFSNAEPDKGEQHNGCPLIIVQDKSSDMTLFLKAMYTPGYSESLKLFIEIASLLMIASKYGSKYFRALSTDKLRTVCPTTFAAWDRNASVLEPGKMIQLAQQCDLRKFLPASMYACCQLGDAYIVDNISNRDLVKFCLIGRQKIIDT</sequence>
<organism evidence="3 4">
    <name type="scientific">Gloeophyllum trabeum (strain ATCC 11539 / FP-39264 / Madison 617)</name>
    <name type="common">Brown rot fungus</name>
    <dbReference type="NCBI Taxonomy" id="670483"/>
    <lineage>
        <taxon>Eukaryota</taxon>
        <taxon>Fungi</taxon>
        <taxon>Dikarya</taxon>
        <taxon>Basidiomycota</taxon>
        <taxon>Agaricomycotina</taxon>
        <taxon>Agaricomycetes</taxon>
        <taxon>Gloeophyllales</taxon>
        <taxon>Gloeophyllaceae</taxon>
        <taxon>Gloeophyllum</taxon>
    </lineage>
</organism>
<name>S7QDY7_GLOTA</name>
<dbReference type="OMA" id="KDEELWI"/>
<dbReference type="Pfam" id="PF00651">
    <property type="entry name" value="BTB"/>
    <property type="match status" value="1"/>
</dbReference>
<feature type="domain" description="BTB" evidence="2">
    <location>
        <begin position="36"/>
        <end position="102"/>
    </location>
</feature>
<dbReference type="RefSeq" id="XP_007864689.1">
    <property type="nucleotide sequence ID" value="XM_007866498.1"/>
</dbReference>
<evidence type="ECO:0000313" key="4">
    <source>
        <dbReference type="Proteomes" id="UP000030669"/>
    </source>
</evidence>
<dbReference type="InterPro" id="IPR011333">
    <property type="entry name" value="SKP1/BTB/POZ_sf"/>
</dbReference>
<proteinExistence type="predicted"/>
<dbReference type="STRING" id="670483.S7QDY7"/>
<feature type="region of interest" description="Disordered" evidence="1">
    <location>
        <begin position="1"/>
        <end position="23"/>
    </location>
</feature>
<evidence type="ECO:0000256" key="1">
    <source>
        <dbReference type="SAM" id="MobiDB-lite"/>
    </source>
</evidence>
<dbReference type="PROSITE" id="PS50097">
    <property type="entry name" value="BTB"/>
    <property type="match status" value="1"/>
</dbReference>
<dbReference type="InterPro" id="IPR000210">
    <property type="entry name" value="BTB/POZ_dom"/>
</dbReference>
<dbReference type="AlphaFoldDB" id="S7QDY7"/>
<reference evidence="3 4" key="1">
    <citation type="journal article" date="2012" name="Science">
        <title>The Paleozoic origin of enzymatic lignin decomposition reconstructed from 31 fungal genomes.</title>
        <authorList>
            <person name="Floudas D."/>
            <person name="Binder M."/>
            <person name="Riley R."/>
            <person name="Barry K."/>
            <person name="Blanchette R.A."/>
            <person name="Henrissat B."/>
            <person name="Martinez A.T."/>
            <person name="Otillar R."/>
            <person name="Spatafora J.W."/>
            <person name="Yadav J.S."/>
            <person name="Aerts A."/>
            <person name="Benoit I."/>
            <person name="Boyd A."/>
            <person name="Carlson A."/>
            <person name="Copeland A."/>
            <person name="Coutinho P.M."/>
            <person name="de Vries R.P."/>
            <person name="Ferreira P."/>
            <person name="Findley K."/>
            <person name="Foster B."/>
            <person name="Gaskell J."/>
            <person name="Glotzer D."/>
            <person name="Gorecki P."/>
            <person name="Heitman J."/>
            <person name="Hesse C."/>
            <person name="Hori C."/>
            <person name="Igarashi K."/>
            <person name="Jurgens J.A."/>
            <person name="Kallen N."/>
            <person name="Kersten P."/>
            <person name="Kohler A."/>
            <person name="Kuees U."/>
            <person name="Kumar T.K.A."/>
            <person name="Kuo A."/>
            <person name="LaButti K."/>
            <person name="Larrondo L.F."/>
            <person name="Lindquist E."/>
            <person name="Ling A."/>
            <person name="Lombard V."/>
            <person name="Lucas S."/>
            <person name="Lundell T."/>
            <person name="Martin R."/>
            <person name="McLaughlin D.J."/>
            <person name="Morgenstern I."/>
            <person name="Morin E."/>
            <person name="Murat C."/>
            <person name="Nagy L.G."/>
            <person name="Nolan M."/>
            <person name="Ohm R.A."/>
            <person name="Patyshakuliyeva A."/>
            <person name="Rokas A."/>
            <person name="Ruiz-Duenas F.J."/>
            <person name="Sabat G."/>
            <person name="Salamov A."/>
            <person name="Samejima M."/>
            <person name="Schmutz J."/>
            <person name="Slot J.C."/>
            <person name="St John F."/>
            <person name="Stenlid J."/>
            <person name="Sun H."/>
            <person name="Sun S."/>
            <person name="Syed K."/>
            <person name="Tsang A."/>
            <person name="Wiebenga A."/>
            <person name="Young D."/>
            <person name="Pisabarro A."/>
            <person name="Eastwood D.C."/>
            <person name="Martin F."/>
            <person name="Cullen D."/>
            <person name="Grigoriev I.V."/>
            <person name="Hibbett D.S."/>
        </authorList>
    </citation>
    <scope>NUCLEOTIDE SEQUENCE [LARGE SCALE GENOMIC DNA]</scope>
    <source>
        <strain evidence="3 4">ATCC 11539</strain>
    </source>
</reference>
<evidence type="ECO:0000259" key="2">
    <source>
        <dbReference type="PROSITE" id="PS50097"/>
    </source>
</evidence>
<evidence type="ECO:0000313" key="3">
    <source>
        <dbReference type="EMBL" id="EPQ57627.1"/>
    </source>
</evidence>
<dbReference type="KEGG" id="gtr:GLOTRDRAFT_127984"/>
<dbReference type="EMBL" id="KB469299">
    <property type="protein sequence ID" value="EPQ57627.1"/>
    <property type="molecule type" value="Genomic_DNA"/>
</dbReference>
<protein>
    <recommendedName>
        <fullName evidence="2">BTB domain-containing protein</fullName>
    </recommendedName>
</protein>
<keyword evidence="4" id="KW-1185">Reference proteome</keyword>